<dbReference type="Proteomes" id="UP000315901">
    <property type="component" value="Unassembled WGS sequence"/>
</dbReference>
<dbReference type="OrthoDB" id="9815730at2"/>
<accession>A0A501WB67</accession>
<dbReference type="AlphaFoldDB" id="A0A501WB67"/>
<keyword evidence="3" id="KW-1185">Reference proteome</keyword>
<dbReference type="InterPro" id="IPR011460">
    <property type="entry name" value="Lcl_C"/>
</dbReference>
<evidence type="ECO:0000259" key="1">
    <source>
        <dbReference type="Pfam" id="PF07603"/>
    </source>
</evidence>
<feature type="domain" description="Lcl C-terminal" evidence="1">
    <location>
        <begin position="194"/>
        <end position="355"/>
    </location>
</feature>
<evidence type="ECO:0000313" key="2">
    <source>
        <dbReference type="EMBL" id="TPE45745.1"/>
    </source>
</evidence>
<gene>
    <name evidence="2" type="ORF">FJM67_16300</name>
</gene>
<dbReference type="EMBL" id="VFRR01000063">
    <property type="protein sequence ID" value="TPE45745.1"/>
    <property type="molecule type" value="Genomic_DNA"/>
</dbReference>
<evidence type="ECO:0000313" key="3">
    <source>
        <dbReference type="Proteomes" id="UP000315901"/>
    </source>
</evidence>
<protein>
    <submittedName>
        <fullName evidence="2">DUF1566 domain-containing protein</fullName>
    </submittedName>
</protein>
<proteinExistence type="predicted"/>
<reference evidence="2 3" key="1">
    <citation type="submission" date="2019-06" db="EMBL/GenBank/DDBJ databases">
        <title>A novel bacterium of genus Marinomonas, isolated from coastal sand.</title>
        <authorList>
            <person name="Huang H."/>
            <person name="Mo K."/>
            <person name="Hu Y."/>
        </authorList>
    </citation>
    <scope>NUCLEOTIDE SEQUENCE [LARGE SCALE GENOMIC DNA]</scope>
    <source>
        <strain evidence="2 3">HB171799</strain>
    </source>
</reference>
<sequence length="362" mass="40154">MNKYFLIVIIALIGFGLWWQSRTGDELGAIPTVSDIAENTGLEEGFDLAGPGNVLPQAPQNIRLQPQSEGIDIAWQEDANANHYGVWLRGPIPQTQAAEQQPVPEQQWAGLAKPALRIEHLWNGALYEIRVANNHAEYGPVTSGWFLVSPIYEFHDGGNGQLNQTGARSDGPASFDFVKIDQQGMPTEANDWTCVRDNTTGLMWERKVGGNYTIGDEGLFDADDRFSWFEPSSKSSQDVVGAQDSHGAVCAGYQAGVPATYCNSHAYVERVNQAALCGFQDWRLPTVDELMGLVDYGRVFPAINTDYFPGSRYGRFYWSATPAAECSYSAWYVYFLHGCSELGYYDSAMSVRLVRNAPRDFE</sequence>
<comment type="caution">
    <text evidence="2">The sequence shown here is derived from an EMBL/GenBank/DDBJ whole genome shotgun (WGS) entry which is preliminary data.</text>
</comment>
<dbReference type="RefSeq" id="WP_140591598.1">
    <property type="nucleotide sequence ID" value="NZ_VFRR01000063.1"/>
</dbReference>
<name>A0A501WB67_9GAMM</name>
<organism evidence="2 3">
    <name type="scientific">Maribrevibacterium harenarium</name>
    <dbReference type="NCBI Taxonomy" id="2589817"/>
    <lineage>
        <taxon>Bacteria</taxon>
        <taxon>Pseudomonadati</taxon>
        <taxon>Pseudomonadota</taxon>
        <taxon>Gammaproteobacteria</taxon>
        <taxon>Oceanospirillales</taxon>
        <taxon>Oceanospirillaceae</taxon>
        <taxon>Maribrevibacterium</taxon>
    </lineage>
</organism>
<dbReference type="Pfam" id="PF07603">
    <property type="entry name" value="Lcl_C"/>
    <property type="match status" value="1"/>
</dbReference>